<dbReference type="Proteomes" id="UP000318937">
    <property type="component" value="Unassembled WGS sequence"/>
</dbReference>
<dbReference type="InterPro" id="IPR050129">
    <property type="entry name" value="Zn_alcohol_dh"/>
</dbReference>
<comment type="caution">
    <text evidence="6">The sequence shown here is derived from an EMBL/GenBank/DDBJ whole genome shotgun (WGS) entry which is preliminary data.</text>
</comment>
<dbReference type="GO" id="GO:0008270">
    <property type="term" value="F:zinc ion binding"/>
    <property type="evidence" value="ECO:0007669"/>
    <property type="project" value="InterPro"/>
</dbReference>
<evidence type="ECO:0000256" key="1">
    <source>
        <dbReference type="ARBA" id="ARBA00022723"/>
    </source>
</evidence>
<dbReference type="InterPro" id="IPR013154">
    <property type="entry name" value="ADH-like_N"/>
</dbReference>
<evidence type="ECO:0000256" key="2">
    <source>
        <dbReference type="ARBA" id="ARBA00022833"/>
    </source>
</evidence>
<evidence type="ECO:0000256" key="3">
    <source>
        <dbReference type="ARBA" id="ARBA00023002"/>
    </source>
</evidence>
<keyword evidence="1 4" id="KW-0479">Metal-binding</keyword>
<sequence>MKALQKTKPGVGNIEIVTIEEPVCKADQVKIEVAYTGICGTDLHIFHDTFKSYPPVVLGHECSGVVVETGVDVTNVTVGDRVAVLGSTQRTCGTCIHCKTGYYMFCEHRRGMGHGVNGSFTKYLTIEEHVVYKLPDHVSLQEGALAEPLACGVQAIEELTDIKSGDVVLLSGPGPIGLICLSLLALKGCKILVTGTDVDVQRLEIAQELGADRVINVQQENLSEIVALETNGLGVDITVDCTGVPVAINECFKQLKNRGKHIQVGIAGQPFTMDYDVILYKQLQVYGSLAHSYETWERVIKLYEQNKINLKPIITHTMLLEEWDSAFQLCEDKKCGKVLLKYENQPILG</sequence>
<dbReference type="SUPFAM" id="SSF51735">
    <property type="entry name" value="NAD(P)-binding Rossmann-fold domains"/>
    <property type="match status" value="1"/>
</dbReference>
<dbReference type="InterPro" id="IPR020843">
    <property type="entry name" value="ER"/>
</dbReference>
<keyword evidence="3" id="KW-0560">Oxidoreductase</keyword>
<dbReference type="InterPro" id="IPR011032">
    <property type="entry name" value="GroES-like_sf"/>
</dbReference>
<feature type="domain" description="Enoyl reductase (ER)" evidence="5">
    <location>
        <begin position="10"/>
        <end position="340"/>
    </location>
</feature>
<reference evidence="6 7" key="1">
    <citation type="submission" date="2019-05" db="EMBL/GenBank/DDBJ databases">
        <title>Psychrobacillus vulpis sp. nov., a new species isolated from feces of a red fox that inhabits in The Tablas de Daimiel Natural Park, Albacete, Spain.</title>
        <authorList>
            <person name="Rodriguez M."/>
            <person name="Reina J.C."/>
            <person name="Bejar V."/>
            <person name="Llamas I."/>
        </authorList>
    </citation>
    <scope>NUCLEOTIDE SEQUENCE [LARGE SCALE GENOMIC DNA]</scope>
    <source>
        <strain evidence="6 7">NHI-2</strain>
    </source>
</reference>
<dbReference type="RefSeq" id="WP_142609333.1">
    <property type="nucleotide sequence ID" value="NZ_VDGG01000074.1"/>
</dbReference>
<dbReference type="InterPro" id="IPR036291">
    <property type="entry name" value="NAD(P)-bd_dom_sf"/>
</dbReference>
<dbReference type="AlphaFoldDB" id="A0A544SIY3"/>
<dbReference type="PROSITE" id="PS00059">
    <property type="entry name" value="ADH_ZINC"/>
    <property type="match status" value="1"/>
</dbReference>
<proteinExistence type="inferred from homology"/>
<protein>
    <submittedName>
        <fullName evidence="6">Zinc-binding dehydrogenase</fullName>
    </submittedName>
</protein>
<comment type="cofactor">
    <cofactor evidence="4">
        <name>Zn(2+)</name>
        <dbReference type="ChEBI" id="CHEBI:29105"/>
    </cofactor>
</comment>
<evidence type="ECO:0000259" key="5">
    <source>
        <dbReference type="SMART" id="SM00829"/>
    </source>
</evidence>
<dbReference type="InterPro" id="IPR013149">
    <property type="entry name" value="ADH-like_C"/>
</dbReference>
<dbReference type="SMART" id="SM00829">
    <property type="entry name" value="PKS_ER"/>
    <property type="match status" value="1"/>
</dbReference>
<name>A0A544SIY3_9BACI</name>
<dbReference type="Pfam" id="PF00107">
    <property type="entry name" value="ADH_zinc_N"/>
    <property type="match status" value="1"/>
</dbReference>
<dbReference type="PANTHER" id="PTHR43401:SF2">
    <property type="entry name" value="L-THREONINE 3-DEHYDROGENASE"/>
    <property type="match status" value="1"/>
</dbReference>
<keyword evidence="2 4" id="KW-0862">Zinc</keyword>
<accession>A0A544SIY3</accession>
<dbReference type="SUPFAM" id="SSF50129">
    <property type="entry name" value="GroES-like"/>
    <property type="match status" value="1"/>
</dbReference>
<comment type="similarity">
    <text evidence="4">Belongs to the zinc-containing alcohol dehydrogenase family.</text>
</comment>
<dbReference type="GO" id="GO:0016491">
    <property type="term" value="F:oxidoreductase activity"/>
    <property type="evidence" value="ECO:0007669"/>
    <property type="project" value="UniProtKB-KW"/>
</dbReference>
<evidence type="ECO:0000313" key="7">
    <source>
        <dbReference type="Proteomes" id="UP000318937"/>
    </source>
</evidence>
<dbReference type="Gene3D" id="3.90.180.10">
    <property type="entry name" value="Medium-chain alcohol dehydrogenases, catalytic domain"/>
    <property type="match status" value="1"/>
</dbReference>
<dbReference type="Pfam" id="PF08240">
    <property type="entry name" value="ADH_N"/>
    <property type="match status" value="1"/>
</dbReference>
<gene>
    <name evidence="6" type="ORF">FG383_19910</name>
</gene>
<dbReference type="OrthoDB" id="9770238at2"/>
<evidence type="ECO:0000256" key="4">
    <source>
        <dbReference type="RuleBase" id="RU361277"/>
    </source>
</evidence>
<keyword evidence="7" id="KW-1185">Reference proteome</keyword>
<dbReference type="PANTHER" id="PTHR43401">
    <property type="entry name" value="L-THREONINE 3-DEHYDROGENASE"/>
    <property type="match status" value="1"/>
</dbReference>
<evidence type="ECO:0000313" key="6">
    <source>
        <dbReference type="EMBL" id="TQR05130.1"/>
    </source>
</evidence>
<dbReference type="InterPro" id="IPR002328">
    <property type="entry name" value="ADH_Zn_CS"/>
</dbReference>
<dbReference type="Gene3D" id="3.40.50.720">
    <property type="entry name" value="NAD(P)-binding Rossmann-like Domain"/>
    <property type="match status" value="1"/>
</dbReference>
<organism evidence="6 7">
    <name type="scientific">Psychrobacillus soli</name>
    <dbReference type="NCBI Taxonomy" id="1543965"/>
    <lineage>
        <taxon>Bacteria</taxon>
        <taxon>Bacillati</taxon>
        <taxon>Bacillota</taxon>
        <taxon>Bacilli</taxon>
        <taxon>Bacillales</taxon>
        <taxon>Bacillaceae</taxon>
        <taxon>Psychrobacillus</taxon>
    </lineage>
</organism>
<dbReference type="EMBL" id="VDGG01000074">
    <property type="protein sequence ID" value="TQR05130.1"/>
    <property type="molecule type" value="Genomic_DNA"/>
</dbReference>